<dbReference type="EMBL" id="CM001224">
    <property type="protein sequence ID" value="KEH20880.1"/>
    <property type="molecule type" value="Genomic_DNA"/>
</dbReference>
<feature type="region of interest" description="Disordered" evidence="1">
    <location>
        <begin position="44"/>
        <end position="93"/>
    </location>
</feature>
<name>A0A072U4Y9_MEDTR</name>
<accession>A0A072U4Y9</accession>
<reference evidence="2 4" key="2">
    <citation type="journal article" date="2014" name="BMC Genomics">
        <title>An improved genome release (version Mt4.0) for the model legume Medicago truncatula.</title>
        <authorList>
            <person name="Tang H."/>
            <person name="Krishnakumar V."/>
            <person name="Bidwell S."/>
            <person name="Rosen B."/>
            <person name="Chan A."/>
            <person name="Zhou S."/>
            <person name="Gentzbittel L."/>
            <person name="Childs K.L."/>
            <person name="Yandell M."/>
            <person name="Gundlach H."/>
            <person name="Mayer K.F."/>
            <person name="Schwartz D.C."/>
            <person name="Town C.D."/>
        </authorList>
    </citation>
    <scope>GENOME REANNOTATION</scope>
    <source>
        <strain evidence="2">A17</strain>
        <strain evidence="3 4">cv. Jemalong A17</strain>
    </source>
</reference>
<feature type="compositionally biased region" description="Acidic residues" evidence="1">
    <location>
        <begin position="51"/>
        <end position="68"/>
    </location>
</feature>
<evidence type="ECO:0000313" key="2">
    <source>
        <dbReference type="EMBL" id="KEH20880.1"/>
    </source>
</evidence>
<evidence type="ECO:0000256" key="1">
    <source>
        <dbReference type="SAM" id="MobiDB-lite"/>
    </source>
</evidence>
<reference evidence="2 4" key="1">
    <citation type="journal article" date="2011" name="Nature">
        <title>The Medicago genome provides insight into the evolution of rhizobial symbioses.</title>
        <authorList>
            <person name="Young N.D."/>
            <person name="Debelle F."/>
            <person name="Oldroyd G.E."/>
            <person name="Geurts R."/>
            <person name="Cannon S.B."/>
            <person name="Udvardi M.K."/>
            <person name="Benedito V.A."/>
            <person name="Mayer K.F."/>
            <person name="Gouzy J."/>
            <person name="Schoof H."/>
            <person name="Van de Peer Y."/>
            <person name="Proost S."/>
            <person name="Cook D.R."/>
            <person name="Meyers B.C."/>
            <person name="Spannagl M."/>
            <person name="Cheung F."/>
            <person name="De Mita S."/>
            <person name="Krishnakumar V."/>
            <person name="Gundlach H."/>
            <person name="Zhou S."/>
            <person name="Mudge J."/>
            <person name="Bharti A.K."/>
            <person name="Murray J.D."/>
            <person name="Naoumkina M.A."/>
            <person name="Rosen B."/>
            <person name="Silverstein K.A."/>
            <person name="Tang H."/>
            <person name="Rombauts S."/>
            <person name="Zhao P.X."/>
            <person name="Zhou P."/>
            <person name="Barbe V."/>
            <person name="Bardou P."/>
            <person name="Bechner M."/>
            <person name="Bellec A."/>
            <person name="Berger A."/>
            <person name="Berges H."/>
            <person name="Bidwell S."/>
            <person name="Bisseling T."/>
            <person name="Choisne N."/>
            <person name="Couloux A."/>
            <person name="Denny R."/>
            <person name="Deshpande S."/>
            <person name="Dai X."/>
            <person name="Doyle J.J."/>
            <person name="Dudez A.M."/>
            <person name="Farmer A.D."/>
            <person name="Fouteau S."/>
            <person name="Franken C."/>
            <person name="Gibelin C."/>
            <person name="Gish J."/>
            <person name="Goldstein S."/>
            <person name="Gonzalez A.J."/>
            <person name="Green P.J."/>
            <person name="Hallab A."/>
            <person name="Hartog M."/>
            <person name="Hua A."/>
            <person name="Humphray S.J."/>
            <person name="Jeong D.H."/>
            <person name="Jing Y."/>
            <person name="Jocker A."/>
            <person name="Kenton S.M."/>
            <person name="Kim D.J."/>
            <person name="Klee K."/>
            <person name="Lai H."/>
            <person name="Lang C."/>
            <person name="Lin S."/>
            <person name="Macmil S.L."/>
            <person name="Magdelenat G."/>
            <person name="Matthews L."/>
            <person name="McCorrison J."/>
            <person name="Monaghan E.L."/>
            <person name="Mun J.H."/>
            <person name="Najar F.Z."/>
            <person name="Nicholson C."/>
            <person name="Noirot C."/>
            <person name="O'Bleness M."/>
            <person name="Paule C.R."/>
            <person name="Poulain J."/>
            <person name="Prion F."/>
            <person name="Qin B."/>
            <person name="Qu C."/>
            <person name="Retzel E.F."/>
            <person name="Riddle C."/>
            <person name="Sallet E."/>
            <person name="Samain S."/>
            <person name="Samson N."/>
            <person name="Sanders I."/>
            <person name="Saurat O."/>
            <person name="Scarpelli C."/>
            <person name="Schiex T."/>
            <person name="Segurens B."/>
            <person name="Severin A.J."/>
            <person name="Sherrier D.J."/>
            <person name="Shi R."/>
            <person name="Sims S."/>
            <person name="Singer S.R."/>
            <person name="Sinharoy S."/>
            <person name="Sterck L."/>
            <person name="Viollet A."/>
            <person name="Wang B.B."/>
            <person name="Wang K."/>
            <person name="Wang M."/>
            <person name="Wang X."/>
            <person name="Warfsmann J."/>
            <person name="Weissenbach J."/>
            <person name="White D.D."/>
            <person name="White J.D."/>
            <person name="Wiley G.B."/>
            <person name="Wincker P."/>
            <person name="Xing Y."/>
            <person name="Yang L."/>
            <person name="Yao Z."/>
            <person name="Ying F."/>
            <person name="Zhai J."/>
            <person name="Zhou L."/>
            <person name="Zuber A."/>
            <person name="Denarie J."/>
            <person name="Dixon R.A."/>
            <person name="May G.D."/>
            <person name="Schwartz D.C."/>
            <person name="Rogers J."/>
            <person name="Quetier F."/>
            <person name="Town C.D."/>
            <person name="Roe B.A."/>
        </authorList>
    </citation>
    <scope>NUCLEOTIDE SEQUENCE [LARGE SCALE GENOMIC DNA]</scope>
    <source>
        <strain evidence="2">A17</strain>
        <strain evidence="3 4">cv. Jemalong A17</strain>
    </source>
</reference>
<feature type="compositionally biased region" description="Basic residues" evidence="1">
    <location>
        <begin position="71"/>
        <end position="83"/>
    </location>
</feature>
<reference evidence="3" key="3">
    <citation type="submission" date="2015-04" db="UniProtKB">
        <authorList>
            <consortium name="EnsemblPlants"/>
        </authorList>
    </citation>
    <scope>IDENTIFICATION</scope>
    <source>
        <strain evidence="3">cv. Jemalong A17</strain>
    </source>
</reference>
<gene>
    <name evidence="2" type="ordered locus">MTR_8g092425</name>
</gene>
<dbReference type="EnsemblPlants" id="KEH20880">
    <property type="protein sequence ID" value="KEH20880"/>
    <property type="gene ID" value="MTR_8g092425"/>
</dbReference>
<sequence>MKEHVPDTRGVADEKANDYPLLNNNLLKRVFGVPPHILLVSDRKIHQEAEEKQEEEEEKKEEEEEEEQEQKKKKRRRKKKKKKKEEVEESSLRNAILKDIENALSSMLIAAKVAEAAT</sequence>
<dbReference type="AlphaFoldDB" id="A0A072U4Y9"/>
<dbReference type="HOGENOM" id="CLU_2076615_0_0_1"/>
<keyword evidence="4" id="KW-1185">Reference proteome</keyword>
<organism evidence="2 4">
    <name type="scientific">Medicago truncatula</name>
    <name type="common">Barrel medic</name>
    <name type="synonym">Medicago tribuloides</name>
    <dbReference type="NCBI Taxonomy" id="3880"/>
    <lineage>
        <taxon>Eukaryota</taxon>
        <taxon>Viridiplantae</taxon>
        <taxon>Streptophyta</taxon>
        <taxon>Embryophyta</taxon>
        <taxon>Tracheophyta</taxon>
        <taxon>Spermatophyta</taxon>
        <taxon>Magnoliopsida</taxon>
        <taxon>eudicotyledons</taxon>
        <taxon>Gunneridae</taxon>
        <taxon>Pentapetalae</taxon>
        <taxon>rosids</taxon>
        <taxon>fabids</taxon>
        <taxon>Fabales</taxon>
        <taxon>Fabaceae</taxon>
        <taxon>Papilionoideae</taxon>
        <taxon>50 kb inversion clade</taxon>
        <taxon>NPAAA clade</taxon>
        <taxon>Hologalegina</taxon>
        <taxon>IRL clade</taxon>
        <taxon>Trifolieae</taxon>
        <taxon>Medicago</taxon>
    </lineage>
</organism>
<evidence type="ECO:0000313" key="3">
    <source>
        <dbReference type="EnsemblPlants" id="KEH20880"/>
    </source>
</evidence>
<evidence type="ECO:0000313" key="4">
    <source>
        <dbReference type="Proteomes" id="UP000002051"/>
    </source>
</evidence>
<protein>
    <submittedName>
        <fullName evidence="2 3">Uncharacterized protein</fullName>
    </submittedName>
</protein>
<proteinExistence type="predicted"/>
<dbReference type="Proteomes" id="UP000002051">
    <property type="component" value="Chromosome 8"/>
</dbReference>